<keyword evidence="3" id="KW-1185">Reference proteome</keyword>
<feature type="transmembrane region" description="Helical" evidence="1">
    <location>
        <begin position="7"/>
        <end position="26"/>
    </location>
</feature>
<proteinExistence type="predicted"/>
<evidence type="ECO:0000313" key="3">
    <source>
        <dbReference type="Proteomes" id="UP000050827"/>
    </source>
</evidence>
<accession>A0A0Q1BIL1</accession>
<keyword evidence="1" id="KW-0812">Transmembrane</keyword>
<keyword evidence="1" id="KW-0472">Membrane</keyword>
<name>A0A0Q1BIL1_9FLAO</name>
<dbReference type="PATRIC" id="fig|1547436.3.peg.2389"/>
<protein>
    <submittedName>
        <fullName evidence="2">Uncharacterized protein</fullName>
    </submittedName>
</protein>
<sequence length="182" mass="21377">MKQWIKILLYALLPLLVLIAIIYSYSNYENATKYESAKEKYLHYIGYIEQSTALANTKYELCGDKKIAYTYNGAAYRAYKISKNTFRKNILKTYQNNGYSDSGYLNFRFLVNCKGEPGWFEIIEMNLDLEETELEQNMVDQLFSITSNSNHWNALDYKGSPLNYYMYISYRIENGEIVEILP</sequence>
<evidence type="ECO:0000313" key="2">
    <source>
        <dbReference type="EMBL" id="KQC30431.1"/>
    </source>
</evidence>
<dbReference type="Proteomes" id="UP000050827">
    <property type="component" value="Unassembled WGS sequence"/>
</dbReference>
<gene>
    <name evidence="2" type="ORF">AAY42_11555</name>
</gene>
<reference evidence="2 3" key="1">
    <citation type="submission" date="2015-04" db="EMBL/GenBank/DDBJ databases">
        <title>Complete genome of flavobacterium.</title>
        <authorList>
            <person name="Kwon Y.M."/>
            <person name="Kim S.-J."/>
        </authorList>
    </citation>
    <scope>NUCLEOTIDE SEQUENCE [LARGE SCALE GENOMIC DNA]</scope>
    <source>
        <strain evidence="2 3">DK169</strain>
    </source>
</reference>
<evidence type="ECO:0000256" key="1">
    <source>
        <dbReference type="SAM" id="Phobius"/>
    </source>
</evidence>
<dbReference type="EMBL" id="LCTZ01000002">
    <property type="protein sequence ID" value="KQC30431.1"/>
    <property type="molecule type" value="Genomic_DNA"/>
</dbReference>
<dbReference type="OrthoDB" id="883593at2"/>
<dbReference type="AlphaFoldDB" id="A0A0Q1BIL1"/>
<comment type="caution">
    <text evidence="2">The sequence shown here is derived from an EMBL/GenBank/DDBJ whole genome shotgun (WGS) entry which is preliminary data.</text>
</comment>
<keyword evidence="1" id="KW-1133">Transmembrane helix</keyword>
<dbReference type="STRING" id="346185.AAY42_11555"/>
<dbReference type="RefSeq" id="WP_055395338.1">
    <property type="nucleotide sequence ID" value="NZ_LCTZ01000002.1"/>
</dbReference>
<organism evidence="2 3">
    <name type="scientific">Flagellimonas eckloniae</name>
    <dbReference type="NCBI Taxonomy" id="346185"/>
    <lineage>
        <taxon>Bacteria</taxon>
        <taxon>Pseudomonadati</taxon>
        <taxon>Bacteroidota</taxon>
        <taxon>Flavobacteriia</taxon>
        <taxon>Flavobacteriales</taxon>
        <taxon>Flavobacteriaceae</taxon>
        <taxon>Flagellimonas</taxon>
    </lineage>
</organism>